<evidence type="ECO:0000256" key="1">
    <source>
        <dbReference type="SAM" id="MobiDB-lite"/>
    </source>
</evidence>
<protein>
    <submittedName>
        <fullName evidence="2">Uncharacterized protein</fullName>
    </submittedName>
</protein>
<sequence>MFRRPELQRLLLGAGADQGGRPRRDTRTGHQRHRALHCVERPDGSWPGGCKSPRRQEADGVGRSGGRQGRQQARQPLLVARATGPRLDGRSQHLVSHTALP</sequence>
<dbReference type="Proteomes" id="UP000022835">
    <property type="component" value="Unassembled WGS sequence"/>
</dbReference>
<keyword evidence="3" id="KW-1185">Reference proteome</keyword>
<dbReference type="AlphaFoldDB" id="A0A064CRN6"/>
<reference evidence="2" key="1">
    <citation type="submission" date="2014-05" db="EMBL/GenBank/DDBJ databases">
        <title>Genome sequence of Mycobacterium aromaticivorans strain JS19b1T (= DSM 45407T).</title>
        <authorList>
            <person name="Kwak Y."/>
            <person name="Park G.-S."/>
            <person name="Li Q.X."/>
            <person name="Lee S.-E."/>
            <person name="Shin J.-H."/>
        </authorList>
    </citation>
    <scope>NUCLEOTIDE SEQUENCE [LARGE SCALE GENOMIC DNA]</scope>
    <source>
        <strain evidence="2">JS19b1</strain>
    </source>
</reference>
<feature type="region of interest" description="Disordered" evidence="1">
    <location>
        <begin position="1"/>
        <end position="101"/>
    </location>
</feature>
<comment type="caution">
    <text evidence="2">The sequence shown here is derived from an EMBL/GenBank/DDBJ whole genome shotgun (WGS) entry which is preliminary data.</text>
</comment>
<evidence type="ECO:0000313" key="3">
    <source>
        <dbReference type="Proteomes" id="UP000022835"/>
    </source>
</evidence>
<name>A0A064CRN6_9MYCO</name>
<proteinExistence type="predicted"/>
<evidence type="ECO:0000313" key="2">
    <source>
        <dbReference type="EMBL" id="KDF01493.1"/>
    </source>
</evidence>
<accession>A0A064CRN6</accession>
<gene>
    <name evidence="2" type="ORF">Y900_021800</name>
</gene>
<organism evidence="2 3">
    <name type="scientific">Mycolicibacterium aromaticivorans JS19b1 = JCM 16368</name>
    <dbReference type="NCBI Taxonomy" id="1440774"/>
    <lineage>
        <taxon>Bacteria</taxon>
        <taxon>Bacillati</taxon>
        <taxon>Actinomycetota</taxon>
        <taxon>Actinomycetes</taxon>
        <taxon>Mycobacteriales</taxon>
        <taxon>Mycobacteriaceae</taxon>
        <taxon>Mycolicibacterium</taxon>
    </lineage>
</organism>
<dbReference type="EMBL" id="JALN02000001">
    <property type="protein sequence ID" value="KDF01493.1"/>
    <property type="molecule type" value="Genomic_DNA"/>
</dbReference>